<evidence type="ECO:0000313" key="3">
    <source>
        <dbReference type="Proteomes" id="UP000334019"/>
    </source>
</evidence>
<dbReference type="RefSeq" id="WP_153758542.1">
    <property type="nucleotide sequence ID" value="NZ_CP045851.1"/>
</dbReference>
<feature type="domain" description="VOC" evidence="1">
    <location>
        <begin position="6"/>
        <end position="132"/>
    </location>
</feature>
<dbReference type="EMBL" id="CP045851">
    <property type="protein sequence ID" value="QGG94436.1"/>
    <property type="molecule type" value="Genomic_DNA"/>
</dbReference>
<organism evidence="2 3">
    <name type="scientific">Actinomarinicola tropica</name>
    <dbReference type="NCBI Taxonomy" id="2789776"/>
    <lineage>
        <taxon>Bacteria</taxon>
        <taxon>Bacillati</taxon>
        <taxon>Actinomycetota</taxon>
        <taxon>Acidimicrobiia</taxon>
        <taxon>Acidimicrobiales</taxon>
        <taxon>Iamiaceae</taxon>
        <taxon>Actinomarinicola</taxon>
    </lineage>
</organism>
<dbReference type="SUPFAM" id="SSF54593">
    <property type="entry name" value="Glyoxalase/Bleomycin resistance protein/Dihydroxybiphenyl dioxygenase"/>
    <property type="match status" value="1"/>
</dbReference>
<dbReference type="PROSITE" id="PS51819">
    <property type="entry name" value="VOC"/>
    <property type="match status" value="1"/>
</dbReference>
<proteinExistence type="predicted"/>
<dbReference type="InterPro" id="IPR004360">
    <property type="entry name" value="Glyas_Fos-R_dOase_dom"/>
</dbReference>
<dbReference type="AlphaFoldDB" id="A0A5Q2RJ71"/>
<protein>
    <recommendedName>
        <fullName evidence="1">VOC domain-containing protein</fullName>
    </recommendedName>
</protein>
<dbReference type="Pfam" id="PF00903">
    <property type="entry name" value="Glyoxalase"/>
    <property type="match status" value="1"/>
</dbReference>
<dbReference type="InterPro" id="IPR037523">
    <property type="entry name" value="VOC_core"/>
</dbReference>
<name>A0A5Q2RJ71_9ACTN</name>
<sequence length="147" mass="15880">MRDLDAFHHVALTVHDRDLCAEWYARVLGFEEVFREEGDERRACVMRFAGGGFSVGLVEFGPAGGTSTDRFDPHRTGLDHLALACASREDLDEWDGHLRAQGVETSGVIDIPVGAILNFTDPSGIALAIFWDGPTPKGTPAEAVTPG</sequence>
<keyword evidence="3" id="KW-1185">Reference proteome</keyword>
<dbReference type="KEGG" id="atq:GH723_04565"/>
<reference evidence="2 3" key="1">
    <citation type="submission" date="2019-11" db="EMBL/GenBank/DDBJ databases">
        <authorList>
            <person name="He Y."/>
        </authorList>
    </citation>
    <scope>NUCLEOTIDE SEQUENCE [LARGE SCALE GENOMIC DNA]</scope>
    <source>
        <strain evidence="2 3">SCSIO 58843</strain>
    </source>
</reference>
<accession>A0A5Q2RJ71</accession>
<gene>
    <name evidence="2" type="ORF">GH723_04565</name>
</gene>
<evidence type="ECO:0000259" key="1">
    <source>
        <dbReference type="PROSITE" id="PS51819"/>
    </source>
</evidence>
<dbReference type="Proteomes" id="UP000334019">
    <property type="component" value="Chromosome"/>
</dbReference>
<dbReference type="Gene3D" id="3.10.180.10">
    <property type="entry name" value="2,3-Dihydroxybiphenyl 1,2-Dioxygenase, domain 1"/>
    <property type="match status" value="1"/>
</dbReference>
<evidence type="ECO:0000313" key="2">
    <source>
        <dbReference type="EMBL" id="QGG94436.1"/>
    </source>
</evidence>
<dbReference type="InterPro" id="IPR029068">
    <property type="entry name" value="Glyas_Bleomycin-R_OHBP_Dase"/>
</dbReference>